<dbReference type="EMBL" id="CAUYUJ010010402">
    <property type="protein sequence ID" value="CAK0829272.1"/>
    <property type="molecule type" value="Genomic_DNA"/>
</dbReference>
<dbReference type="Gene3D" id="3.40.50.150">
    <property type="entry name" value="Vaccinia Virus protein VP39"/>
    <property type="match status" value="1"/>
</dbReference>
<keyword evidence="3" id="KW-1185">Reference proteome</keyword>
<accession>A0ABN9SD59</accession>
<proteinExistence type="predicted"/>
<feature type="compositionally biased region" description="Low complexity" evidence="1">
    <location>
        <begin position="442"/>
        <end position="453"/>
    </location>
</feature>
<dbReference type="Proteomes" id="UP001189429">
    <property type="component" value="Unassembled WGS sequence"/>
</dbReference>
<feature type="compositionally biased region" description="Basic and acidic residues" evidence="1">
    <location>
        <begin position="301"/>
        <end position="313"/>
    </location>
</feature>
<protein>
    <recommendedName>
        <fullName evidence="4">Calmodulin-lysine N-methyltransferase</fullName>
    </recommendedName>
</protein>
<comment type="caution">
    <text evidence="2">The sequence shown here is derived from an EMBL/GenBank/DDBJ whole genome shotgun (WGS) entry which is preliminary data.</text>
</comment>
<gene>
    <name evidence="2" type="ORF">PCOR1329_LOCUS28270</name>
</gene>
<dbReference type="InterPro" id="IPR029063">
    <property type="entry name" value="SAM-dependent_MTases_sf"/>
</dbReference>
<dbReference type="PANTHER" id="PTHR14614:SF109">
    <property type="entry name" value="RIBOSOMAL LYSINE N-METHYLTRANSFERASE 5"/>
    <property type="match status" value="1"/>
</dbReference>
<evidence type="ECO:0000313" key="3">
    <source>
        <dbReference type="Proteomes" id="UP001189429"/>
    </source>
</evidence>
<reference evidence="2" key="1">
    <citation type="submission" date="2023-10" db="EMBL/GenBank/DDBJ databases">
        <authorList>
            <person name="Chen Y."/>
            <person name="Shah S."/>
            <person name="Dougan E. K."/>
            <person name="Thang M."/>
            <person name="Chan C."/>
        </authorList>
    </citation>
    <scope>NUCLEOTIDE SEQUENCE [LARGE SCALE GENOMIC DNA]</scope>
</reference>
<feature type="region of interest" description="Disordered" evidence="1">
    <location>
        <begin position="416"/>
        <end position="453"/>
    </location>
</feature>
<dbReference type="Pfam" id="PF10294">
    <property type="entry name" value="Methyltransf_16"/>
    <property type="match status" value="1"/>
</dbReference>
<evidence type="ECO:0008006" key="4">
    <source>
        <dbReference type="Google" id="ProtNLM"/>
    </source>
</evidence>
<name>A0ABN9SD59_9DINO</name>
<feature type="region of interest" description="Disordered" evidence="1">
    <location>
        <begin position="299"/>
        <end position="324"/>
    </location>
</feature>
<evidence type="ECO:0000256" key="1">
    <source>
        <dbReference type="SAM" id="MobiDB-lite"/>
    </source>
</evidence>
<organism evidence="2 3">
    <name type="scientific">Prorocentrum cordatum</name>
    <dbReference type="NCBI Taxonomy" id="2364126"/>
    <lineage>
        <taxon>Eukaryota</taxon>
        <taxon>Sar</taxon>
        <taxon>Alveolata</taxon>
        <taxon>Dinophyceae</taxon>
        <taxon>Prorocentrales</taxon>
        <taxon>Prorocentraceae</taxon>
        <taxon>Prorocentrum</taxon>
    </lineage>
</organism>
<dbReference type="PANTHER" id="PTHR14614">
    <property type="entry name" value="HEPATOCELLULAR CARCINOMA-ASSOCIATED ANTIGEN"/>
    <property type="match status" value="1"/>
</dbReference>
<dbReference type="SUPFAM" id="SSF53335">
    <property type="entry name" value="S-adenosyl-L-methionine-dependent methyltransferases"/>
    <property type="match status" value="1"/>
</dbReference>
<sequence length="453" mass="48083">MAIVGLLDDPNAADALNPDAADMLDADRKQGTHMYRDTGALELLRAVEARDAQDAQVLEGRRGIWGATSGAAECGGGAGEFGGFGHGGGPSSLVAGLQAPRCESPPFGLSIWSASFGLARHLLENREELARADLGAGRAVLELGCGQPLLAMVLLEAFPRLGRVVATDGHEGVLRLARQNLAENVPSPRPEAVLAQLRWGDAGDMARAEEINEGRKYDVILGADVTYDHDEMGHALVQTIVGLAHRGTVVWLAHELRADDRMPRRRSLCAGRPARRVLRPEDRTICAVPEAISHVGAAGAEFEKQRRDAESRRSGSARGRGPLETKVDHPLYMRLEAPRIEVSLPFGHSDVVRLLDFFEVEKIPRLCVVDHRGITVCDDARGGMGFGFGLSPIAAYEWLASRIGFSAEELLSGAAPTAAAKALAPPPGDRTASAGADDAGEPAKNAKPAKPSA</sequence>
<evidence type="ECO:0000313" key="2">
    <source>
        <dbReference type="EMBL" id="CAK0829272.1"/>
    </source>
</evidence>
<dbReference type="InterPro" id="IPR019410">
    <property type="entry name" value="Methyltransf_16"/>
</dbReference>